<dbReference type="AlphaFoldDB" id="A0A1N7M289"/>
<dbReference type="GO" id="GO:0003677">
    <property type="term" value="F:DNA binding"/>
    <property type="evidence" value="ECO:0007669"/>
    <property type="project" value="UniProtKB-KW"/>
</dbReference>
<reference evidence="7" key="1">
    <citation type="submission" date="2017-01" db="EMBL/GenBank/DDBJ databases">
        <authorList>
            <person name="Varghese N."/>
            <person name="Submissions S."/>
        </authorList>
    </citation>
    <scope>NUCLEOTIDE SEQUENCE [LARGE SCALE GENOMIC DNA]</scope>
    <source>
        <strain evidence="7">DSM 23145</strain>
    </source>
</reference>
<protein>
    <submittedName>
        <fullName evidence="6">Type I restriction enzyme, S subunit</fullName>
    </submittedName>
</protein>
<dbReference type="SUPFAM" id="SSF116734">
    <property type="entry name" value="DNA methylase specificity domain"/>
    <property type="match status" value="2"/>
</dbReference>
<dbReference type="PANTHER" id="PTHR43140">
    <property type="entry name" value="TYPE-1 RESTRICTION ENZYME ECOKI SPECIFICITY PROTEIN"/>
    <property type="match status" value="1"/>
</dbReference>
<keyword evidence="4" id="KW-0175">Coiled coil</keyword>
<feature type="domain" description="Type I restriction modification DNA specificity" evidence="5">
    <location>
        <begin position="435"/>
        <end position="555"/>
    </location>
</feature>
<dbReference type="InterPro" id="IPR051212">
    <property type="entry name" value="Type-I_RE_S_subunit"/>
</dbReference>
<dbReference type="CDD" id="cd17261">
    <property type="entry name" value="RMtype1_S_EcoKI-TRD2-CR2_like"/>
    <property type="match status" value="1"/>
</dbReference>
<feature type="domain" description="Type I restriction modification DNA specificity" evidence="5">
    <location>
        <begin position="86"/>
        <end position="256"/>
    </location>
</feature>
<accession>A0A1N7M289</accession>
<dbReference type="EMBL" id="FTOI01000007">
    <property type="protein sequence ID" value="SIS80220.1"/>
    <property type="molecule type" value="Genomic_DNA"/>
</dbReference>
<evidence type="ECO:0000256" key="3">
    <source>
        <dbReference type="ARBA" id="ARBA00023125"/>
    </source>
</evidence>
<organism evidence="6 7">
    <name type="scientific">Kaistella chaponensis</name>
    <dbReference type="NCBI Taxonomy" id="713588"/>
    <lineage>
        <taxon>Bacteria</taxon>
        <taxon>Pseudomonadati</taxon>
        <taxon>Bacteroidota</taxon>
        <taxon>Flavobacteriia</taxon>
        <taxon>Flavobacteriales</taxon>
        <taxon>Weeksellaceae</taxon>
        <taxon>Chryseobacterium group</taxon>
        <taxon>Kaistella</taxon>
    </lineage>
</organism>
<dbReference type="RefSeq" id="WP_076387063.1">
    <property type="nucleotide sequence ID" value="NZ_FTOI01000007.1"/>
</dbReference>
<evidence type="ECO:0000256" key="1">
    <source>
        <dbReference type="ARBA" id="ARBA00010923"/>
    </source>
</evidence>
<dbReference type="OrthoDB" id="9816225at2"/>
<name>A0A1N7M289_9FLAO</name>
<sequence>MQLLQHFKNLTLHPKNAKELKGLILQLAIQGKLTANWRKDNPEVEPSSELLKKIEKEKAQLIKEKKISREKSVHTISEENFPYTLPNTWQWTYLIELSSINGGFAFKSTNYIEDGVRVIRISDFDENGFKNHKVVRHSFSNDLSSYILESKNILIAMTGGTVGKSLFVDSISEKMVVNQRVATVKIFKSIYEKYINCVIPTPLIQNVINEAKNSTNDNISMSDIKYFTIPLPPLEEQKEIVRVVEILFKEVEQLEQLTKERIALKEDFVTSALRQLTTEDTSKEWDYLQDHFKSFFTEKSAVKKLREAVLQLAVQGKLTVDWRKNNPDTETATELLKRIQKEKVQLIKDKKIKKESPLPPISDDEIPYELPESWVWCRLGDTLLFSDAGKSPDCEKRPVVNKEWGVLTTTSIQKNKFNQNANKVLPANYQINVNQIVEIGDILITRAGPINRTGIACKVDEMNFNLILSDKTIRLQYLKDLLSPDFIVSTLNSDLIRGLLLSKMIGMASSQVNISQSNIKNIQFPFPPIEEQKAIVEKVNALMLLCDQLEQEIEESKNLNEQLMKSVLREVFTDKKEMENV</sequence>
<dbReference type="InterPro" id="IPR000055">
    <property type="entry name" value="Restrct_endonuc_typeI_TRD"/>
</dbReference>
<feature type="coiled-coil region" evidence="4">
    <location>
        <begin position="539"/>
        <end position="566"/>
    </location>
</feature>
<keyword evidence="2" id="KW-0680">Restriction system</keyword>
<dbReference type="Proteomes" id="UP000185839">
    <property type="component" value="Unassembled WGS sequence"/>
</dbReference>
<dbReference type="CDD" id="cd17278">
    <property type="entry name" value="RMtype1_S_LdeBORF1052P-TRD2-CR2"/>
    <property type="match status" value="1"/>
</dbReference>
<gene>
    <name evidence="6" type="ORF">SAMN05421789_10734</name>
</gene>
<evidence type="ECO:0000256" key="4">
    <source>
        <dbReference type="SAM" id="Coils"/>
    </source>
</evidence>
<dbReference type="InterPro" id="IPR044946">
    <property type="entry name" value="Restrct_endonuc_typeI_TRD_sf"/>
</dbReference>
<dbReference type="Pfam" id="PF01420">
    <property type="entry name" value="Methylase_S"/>
    <property type="match status" value="2"/>
</dbReference>
<evidence type="ECO:0000256" key="2">
    <source>
        <dbReference type="ARBA" id="ARBA00022747"/>
    </source>
</evidence>
<keyword evidence="3" id="KW-0238">DNA-binding</keyword>
<evidence type="ECO:0000313" key="6">
    <source>
        <dbReference type="EMBL" id="SIS80220.1"/>
    </source>
</evidence>
<keyword evidence="7" id="KW-1185">Reference proteome</keyword>
<dbReference type="Gene3D" id="3.90.220.20">
    <property type="entry name" value="DNA methylase specificity domains"/>
    <property type="match status" value="2"/>
</dbReference>
<comment type="similarity">
    <text evidence="1">Belongs to the type-I restriction system S methylase family.</text>
</comment>
<evidence type="ECO:0000313" key="7">
    <source>
        <dbReference type="Proteomes" id="UP000185839"/>
    </source>
</evidence>
<dbReference type="PANTHER" id="PTHR43140:SF1">
    <property type="entry name" value="TYPE I RESTRICTION ENZYME ECOKI SPECIFICITY SUBUNIT"/>
    <property type="match status" value="1"/>
</dbReference>
<proteinExistence type="inferred from homology"/>
<dbReference type="GO" id="GO:0009307">
    <property type="term" value="P:DNA restriction-modification system"/>
    <property type="evidence" value="ECO:0007669"/>
    <property type="project" value="UniProtKB-KW"/>
</dbReference>
<dbReference type="STRING" id="713588.SAMN05421789_10734"/>
<evidence type="ECO:0000259" key="5">
    <source>
        <dbReference type="Pfam" id="PF01420"/>
    </source>
</evidence>